<feature type="transmembrane region" description="Helical" evidence="6">
    <location>
        <begin position="377"/>
        <end position="397"/>
    </location>
</feature>
<keyword evidence="4 6" id="KW-1133">Transmembrane helix</keyword>
<protein>
    <submittedName>
        <fullName evidence="8">Competence protein ComEC</fullName>
    </submittedName>
</protein>
<comment type="caution">
    <text evidence="8">The sequence shown here is derived from an EMBL/GenBank/DDBJ whole genome shotgun (WGS) entry which is preliminary data.</text>
</comment>
<feature type="transmembrane region" description="Helical" evidence="6">
    <location>
        <begin position="347"/>
        <end position="365"/>
    </location>
</feature>
<dbReference type="PANTHER" id="PTHR30619:SF1">
    <property type="entry name" value="RECOMBINATION PROTEIN 2"/>
    <property type="match status" value="1"/>
</dbReference>
<dbReference type="SUPFAM" id="SSF56281">
    <property type="entry name" value="Metallo-hydrolase/oxidoreductase"/>
    <property type="match status" value="1"/>
</dbReference>
<dbReference type="PANTHER" id="PTHR30619">
    <property type="entry name" value="DNA INTERNALIZATION/COMPETENCE PROTEIN COMEC/REC2"/>
    <property type="match status" value="1"/>
</dbReference>
<sequence>MRDLRLLAPAGAAWATAWCTVAAPDVGVPAAVVAWAIWGLGTATLAAVLIGSSRAARWTSAAAIALVLLAAAGLVSATTAVGLQQRAESPLAVVADSHRVADVVVEVVSAPRPIRPPAWGDPAQAPSFRVDARLVAVDARPAVAVPITTTVDLPPTALSIGARLAFAARVTPLPGAEQSGFELRPAGDVRVAAVPPAWLGWAVGLRTGFAGAAGGLGGDGGALVPGLAIGDTSGVDEELDAAMRASSLSHLTAVSGANCAIVTAAAFALAALCRLGRGTRVVAALAALCGFVVLVTPQPSVVRAGAMAIAVLVAIAVGRPGGGIAALAVAVIGLLAFDPWLARDYGFALSAAATAGLLLLAGPLAGRLARVMPTPLAVVLAVPLSAQLACQPILILLDPAIALYGVPSNLLAAPAAPVATVVGLLGCLVLPVLPSVGVGLLQVAWLPASWIALVAHGAAALPGGRLPWLPDAAGALLLAGCTALALGLAMTGRRHPRARAVAAALLAVCLAVPIGSGLGAPAVIGATRPGRWDVAACDIGQGDAVVVRSAQATALIDTGPEPAALERCLALLGVDRIDLLVVTHWDADHAGGAAAVVGRVDTVIHGPLDGGRSDRVLGPLVRGGAEAVEVVAGHQGRLGDAGWRVVWPKPRAAPGNDASVVIALDAPTYRAAFLGDLGEGAQERMLASVELGPVDLVKVAHHGSADQSERLYEELDATVGVIGVGADNGYGHPTDRLLGLLLESGTTAVRTDRSGTATLTADGEGGFRLWSERGEVGPRP</sequence>
<feature type="transmembrane region" description="Helical" evidence="6">
    <location>
        <begin position="32"/>
        <end position="50"/>
    </location>
</feature>
<evidence type="ECO:0000313" key="8">
    <source>
        <dbReference type="EMBL" id="RZS66515.1"/>
    </source>
</evidence>
<dbReference type="InterPro" id="IPR001279">
    <property type="entry name" value="Metallo-B-lactamas"/>
</dbReference>
<dbReference type="GO" id="GO:0005886">
    <property type="term" value="C:plasma membrane"/>
    <property type="evidence" value="ECO:0007669"/>
    <property type="project" value="UniProtKB-SubCell"/>
</dbReference>
<evidence type="ECO:0000256" key="6">
    <source>
        <dbReference type="SAM" id="Phobius"/>
    </source>
</evidence>
<keyword evidence="9" id="KW-1185">Reference proteome</keyword>
<dbReference type="AlphaFoldDB" id="A0A4Q7ME64"/>
<dbReference type="EMBL" id="SGWY01000002">
    <property type="protein sequence ID" value="RZS66515.1"/>
    <property type="molecule type" value="Genomic_DNA"/>
</dbReference>
<evidence type="ECO:0000256" key="4">
    <source>
        <dbReference type="ARBA" id="ARBA00022989"/>
    </source>
</evidence>
<keyword evidence="5 6" id="KW-0472">Membrane</keyword>
<proteinExistence type="predicted"/>
<dbReference type="Gene3D" id="3.60.15.10">
    <property type="entry name" value="Ribonuclease Z/Hydroxyacylglutathione hydrolase-like"/>
    <property type="match status" value="1"/>
</dbReference>
<feature type="transmembrane region" description="Helical" evidence="6">
    <location>
        <begin position="440"/>
        <end position="460"/>
    </location>
</feature>
<feature type="transmembrane region" description="Helical" evidence="6">
    <location>
        <begin position="409"/>
        <end position="433"/>
    </location>
</feature>
<dbReference type="InterPro" id="IPR036866">
    <property type="entry name" value="RibonucZ/Hydroxyglut_hydro"/>
</dbReference>
<feature type="transmembrane region" description="Helical" evidence="6">
    <location>
        <begin position="501"/>
        <end position="524"/>
    </location>
</feature>
<dbReference type="Pfam" id="PF00753">
    <property type="entry name" value="Lactamase_B"/>
    <property type="match status" value="1"/>
</dbReference>
<evidence type="ECO:0000256" key="5">
    <source>
        <dbReference type="ARBA" id="ARBA00023136"/>
    </source>
</evidence>
<evidence type="ECO:0000313" key="9">
    <source>
        <dbReference type="Proteomes" id="UP000293289"/>
    </source>
</evidence>
<evidence type="ECO:0000256" key="1">
    <source>
        <dbReference type="ARBA" id="ARBA00004651"/>
    </source>
</evidence>
<dbReference type="Proteomes" id="UP000293289">
    <property type="component" value="Unassembled WGS sequence"/>
</dbReference>
<dbReference type="InterPro" id="IPR052159">
    <property type="entry name" value="Competence_DNA_uptake"/>
</dbReference>
<name>A0A4Q7ME64_9MICO</name>
<keyword evidence="3 6" id="KW-0812">Transmembrane</keyword>
<evidence type="ECO:0000259" key="7">
    <source>
        <dbReference type="SMART" id="SM00849"/>
    </source>
</evidence>
<dbReference type="Pfam" id="PF03772">
    <property type="entry name" value="Competence"/>
    <property type="match status" value="1"/>
</dbReference>
<feature type="transmembrane region" description="Helical" evidence="6">
    <location>
        <begin position="324"/>
        <end position="341"/>
    </location>
</feature>
<dbReference type="SMART" id="SM00849">
    <property type="entry name" value="Lactamase_B"/>
    <property type="match status" value="1"/>
</dbReference>
<feature type="transmembrane region" description="Helical" evidence="6">
    <location>
        <begin position="62"/>
        <end position="83"/>
    </location>
</feature>
<evidence type="ECO:0000256" key="2">
    <source>
        <dbReference type="ARBA" id="ARBA00022475"/>
    </source>
</evidence>
<comment type="subcellular location">
    <subcellularLocation>
        <location evidence="1">Cell membrane</location>
        <topology evidence="1">Multi-pass membrane protein</topology>
    </subcellularLocation>
</comment>
<dbReference type="InterPro" id="IPR004477">
    <property type="entry name" value="ComEC_N"/>
</dbReference>
<keyword evidence="2" id="KW-1003">Cell membrane</keyword>
<reference evidence="8 9" key="1">
    <citation type="submission" date="2019-02" db="EMBL/GenBank/DDBJ databases">
        <title>Genomic Encyclopedia of Type Strains, Phase IV (KMG-IV): sequencing the most valuable type-strain genomes for metagenomic binning, comparative biology and taxonomic classification.</title>
        <authorList>
            <person name="Goeker M."/>
        </authorList>
    </citation>
    <scope>NUCLEOTIDE SEQUENCE [LARGE SCALE GENOMIC DNA]</scope>
    <source>
        <strain evidence="8 9">DSM 43045</strain>
    </source>
</reference>
<evidence type="ECO:0000256" key="3">
    <source>
        <dbReference type="ARBA" id="ARBA00022692"/>
    </source>
</evidence>
<dbReference type="RefSeq" id="WP_130353095.1">
    <property type="nucleotide sequence ID" value="NZ_SGWY01000002.1"/>
</dbReference>
<feature type="transmembrane region" description="Helical" evidence="6">
    <location>
        <begin position="251"/>
        <end position="272"/>
    </location>
</feature>
<dbReference type="OrthoDB" id="7177610at2"/>
<feature type="transmembrane region" description="Helical" evidence="6">
    <location>
        <begin position="279"/>
        <end position="295"/>
    </location>
</feature>
<organism evidence="8 9">
    <name type="scientific">Agromyces ramosus</name>
    <dbReference type="NCBI Taxonomy" id="33879"/>
    <lineage>
        <taxon>Bacteria</taxon>
        <taxon>Bacillati</taxon>
        <taxon>Actinomycetota</taxon>
        <taxon>Actinomycetes</taxon>
        <taxon>Micrococcales</taxon>
        <taxon>Microbacteriaceae</taxon>
        <taxon>Agromyces</taxon>
    </lineage>
</organism>
<gene>
    <name evidence="8" type="ORF">EV187_2251</name>
</gene>
<accession>A0A4Q7ME64</accession>
<feature type="domain" description="Metallo-beta-lactamase" evidence="7">
    <location>
        <begin position="541"/>
        <end position="727"/>
    </location>
</feature>
<dbReference type="NCBIfam" id="TIGR00360">
    <property type="entry name" value="ComEC_N-term"/>
    <property type="match status" value="1"/>
</dbReference>
<feature type="transmembrane region" description="Helical" evidence="6">
    <location>
        <begin position="472"/>
        <end position="489"/>
    </location>
</feature>